<evidence type="ECO:0008006" key="3">
    <source>
        <dbReference type="Google" id="ProtNLM"/>
    </source>
</evidence>
<protein>
    <recommendedName>
        <fullName evidence="3">DUF3108 domain-containing protein</fullName>
    </recommendedName>
</protein>
<evidence type="ECO:0000313" key="1">
    <source>
        <dbReference type="EMBL" id="SPF30059.1"/>
    </source>
</evidence>
<organism evidence="1 2">
    <name type="scientific">Pontivivens insulae</name>
    <dbReference type="NCBI Taxonomy" id="1639689"/>
    <lineage>
        <taxon>Bacteria</taxon>
        <taxon>Pseudomonadati</taxon>
        <taxon>Pseudomonadota</taxon>
        <taxon>Alphaproteobacteria</taxon>
        <taxon>Rhodobacterales</taxon>
        <taxon>Paracoccaceae</taxon>
        <taxon>Pontivivens</taxon>
    </lineage>
</organism>
<dbReference type="RefSeq" id="WP_108782784.1">
    <property type="nucleotide sequence ID" value="NZ_OMKW01000003.1"/>
</dbReference>
<dbReference type="InterPro" id="IPR045767">
    <property type="entry name" value="DUF6134"/>
</dbReference>
<sequence>MLLPDRDDRKCTLHRPLRAGTQPVRLDRRAALAGAASLALFAPSIARAQSARRVYRLERGGSDIGSQSLTVTRSGGEIVVDIDIDLRVSLLGITAYRYEMTNQERWSGGAVQSIRSNTNNDGEREFVEARRTGAGLEISGSGFSGTLTGTVGTTTYWTPAMMRRPQWVNTQDGSTLNIVASRRGSAQYPTATGTVSTAVWSLGSDLPLILYYTDAGEWAGSTFDAQGEEVRYIAQSLAPSLGPIWSES</sequence>
<proteinExistence type="predicted"/>
<dbReference type="OrthoDB" id="6086999at2"/>
<dbReference type="AlphaFoldDB" id="A0A2R8ACV3"/>
<accession>A0A2R8ACV3</accession>
<reference evidence="1 2" key="1">
    <citation type="submission" date="2018-03" db="EMBL/GenBank/DDBJ databases">
        <authorList>
            <person name="Keele B.F."/>
        </authorList>
    </citation>
    <scope>NUCLEOTIDE SEQUENCE [LARGE SCALE GENOMIC DNA]</scope>
    <source>
        <strain evidence="1 2">CeCT 8812</strain>
    </source>
</reference>
<gene>
    <name evidence="1" type="ORF">POI8812_02389</name>
</gene>
<dbReference type="EMBL" id="OMKW01000003">
    <property type="protein sequence ID" value="SPF30059.1"/>
    <property type="molecule type" value="Genomic_DNA"/>
</dbReference>
<dbReference type="Proteomes" id="UP000244932">
    <property type="component" value="Unassembled WGS sequence"/>
</dbReference>
<dbReference type="Pfam" id="PF19630">
    <property type="entry name" value="DUF6134"/>
    <property type="match status" value="1"/>
</dbReference>
<keyword evidence="2" id="KW-1185">Reference proteome</keyword>
<evidence type="ECO:0000313" key="2">
    <source>
        <dbReference type="Proteomes" id="UP000244932"/>
    </source>
</evidence>
<name>A0A2R8ACV3_9RHOB</name>